<feature type="region of interest" description="Disordered" evidence="1">
    <location>
        <begin position="19"/>
        <end position="49"/>
    </location>
</feature>
<name>A0ABN6HDY9_9BACT</name>
<sequence length="83" mass="9164">MARSSKFFVSQSNSRCEYSAIDSSSHLPVPSRASAEDADNAATDPSESWIQDRRLMEQLLSEDGMIHPLPGSKAWVKQARTVP</sequence>
<dbReference type="EMBL" id="AP024702">
    <property type="protein sequence ID" value="BCX49385.1"/>
    <property type="molecule type" value="Genomic_DNA"/>
</dbReference>
<proteinExistence type="predicted"/>
<evidence type="ECO:0000313" key="3">
    <source>
        <dbReference type="Proteomes" id="UP001374893"/>
    </source>
</evidence>
<keyword evidence="3" id="KW-1185">Reference proteome</keyword>
<evidence type="ECO:0000313" key="2">
    <source>
        <dbReference type="EMBL" id="BCX49385.1"/>
    </source>
</evidence>
<dbReference type="Proteomes" id="UP001374893">
    <property type="component" value="Chromosome"/>
</dbReference>
<evidence type="ECO:0000256" key="1">
    <source>
        <dbReference type="SAM" id="MobiDB-lite"/>
    </source>
</evidence>
<gene>
    <name evidence="2" type="ORF">HAHE_32930</name>
</gene>
<protein>
    <recommendedName>
        <fullName evidence="4">Transposase</fullName>
    </recommendedName>
</protein>
<organism evidence="2 3">
    <name type="scientific">Haloferula helveola</name>
    <dbReference type="NCBI Taxonomy" id="490095"/>
    <lineage>
        <taxon>Bacteria</taxon>
        <taxon>Pseudomonadati</taxon>
        <taxon>Verrucomicrobiota</taxon>
        <taxon>Verrucomicrobiia</taxon>
        <taxon>Verrucomicrobiales</taxon>
        <taxon>Verrucomicrobiaceae</taxon>
        <taxon>Haloferula</taxon>
    </lineage>
</organism>
<reference evidence="2 3" key="1">
    <citation type="submission" date="2021-06" db="EMBL/GenBank/DDBJ databases">
        <title>Complete genome of Haloferula helveola possessing various polysaccharide degrading enzymes.</title>
        <authorList>
            <person name="Takami H."/>
            <person name="Huang C."/>
            <person name="Hamasaki K."/>
        </authorList>
    </citation>
    <scope>NUCLEOTIDE SEQUENCE [LARGE SCALE GENOMIC DNA]</scope>
    <source>
        <strain evidence="2 3">CN-1</strain>
    </source>
</reference>
<accession>A0ABN6HDY9</accession>
<evidence type="ECO:0008006" key="4">
    <source>
        <dbReference type="Google" id="ProtNLM"/>
    </source>
</evidence>